<keyword evidence="1" id="KW-0812">Transmembrane</keyword>
<dbReference type="InterPro" id="IPR027890">
    <property type="entry name" value="DUF4491"/>
</dbReference>
<protein>
    <submittedName>
        <fullName evidence="2">DUF4491 family protein</fullName>
    </submittedName>
</protein>
<dbReference type="Proteomes" id="UP000683246">
    <property type="component" value="Chromosome"/>
</dbReference>
<keyword evidence="1" id="KW-0472">Membrane</keyword>
<name>A0A8J8MIZ0_9FIRM</name>
<dbReference type="EMBL" id="CP058649">
    <property type="protein sequence ID" value="QUI22444.1"/>
    <property type="molecule type" value="Genomic_DNA"/>
</dbReference>
<dbReference type="KEGG" id="vpy:HZI73_09080"/>
<accession>A0A8J8MIZ0</accession>
<feature type="transmembrane region" description="Helical" evidence="1">
    <location>
        <begin position="6"/>
        <end position="23"/>
    </location>
</feature>
<keyword evidence="1" id="KW-1133">Transmembrane helix</keyword>
<keyword evidence="3" id="KW-1185">Reference proteome</keyword>
<evidence type="ECO:0000313" key="3">
    <source>
        <dbReference type="Proteomes" id="UP000683246"/>
    </source>
</evidence>
<dbReference type="Pfam" id="PF14898">
    <property type="entry name" value="DUF4491"/>
    <property type="match status" value="1"/>
</dbReference>
<feature type="transmembrane region" description="Helical" evidence="1">
    <location>
        <begin position="35"/>
        <end position="52"/>
    </location>
</feature>
<evidence type="ECO:0000256" key="1">
    <source>
        <dbReference type="SAM" id="Phobius"/>
    </source>
</evidence>
<evidence type="ECO:0000313" key="2">
    <source>
        <dbReference type="EMBL" id="QUI22444.1"/>
    </source>
</evidence>
<proteinExistence type="predicted"/>
<dbReference type="AlphaFoldDB" id="A0A8J8MIZ0"/>
<gene>
    <name evidence="2" type="ORF">HZI73_09080</name>
</gene>
<reference evidence="2" key="1">
    <citation type="submission" date="2020-07" db="EMBL/GenBank/DDBJ databases">
        <title>Vallitalea pronyensis genome.</title>
        <authorList>
            <person name="Postec A."/>
        </authorList>
    </citation>
    <scope>NUCLEOTIDE SEQUENCE</scope>
    <source>
        <strain evidence="2">FatNI3</strain>
    </source>
</reference>
<dbReference type="RefSeq" id="WP_212697930.1">
    <property type="nucleotide sequence ID" value="NZ_CP058649.1"/>
</dbReference>
<sequence length="104" mass="11703">MNFTGVFHGIMVFLLIGLFHPIVIKAEYYLGRKSIGLFVVLGIITLGLALVVQNITGSTVLATFAFCCFWSIKEVIEQEQRVLEGRFPRNPNRVYKIGNNNKVV</sequence>
<organism evidence="2 3">
    <name type="scientific">Vallitalea pronyensis</name>
    <dbReference type="NCBI Taxonomy" id="1348613"/>
    <lineage>
        <taxon>Bacteria</taxon>
        <taxon>Bacillati</taxon>
        <taxon>Bacillota</taxon>
        <taxon>Clostridia</taxon>
        <taxon>Lachnospirales</taxon>
        <taxon>Vallitaleaceae</taxon>
        <taxon>Vallitalea</taxon>
    </lineage>
</organism>